<evidence type="ECO:0000256" key="2">
    <source>
        <dbReference type="ARBA" id="ARBA00022475"/>
    </source>
</evidence>
<organism evidence="7 8">
    <name type="scientific">Methanochimaera problematica</name>
    <dbReference type="NCBI Taxonomy" id="2609417"/>
    <lineage>
        <taxon>Archaea</taxon>
        <taxon>Methanobacteriati</taxon>
        <taxon>Methanobacteriota</taxon>
        <taxon>Stenosarchaea group</taxon>
        <taxon>Methanomicrobia</taxon>
        <taxon>Methanomicrobiales</taxon>
        <taxon>Methanomicrobiaceae</taxon>
        <taxon>Methanochimaera</taxon>
    </lineage>
</organism>
<feature type="transmembrane region" description="Helical" evidence="6">
    <location>
        <begin position="33"/>
        <end position="53"/>
    </location>
</feature>
<dbReference type="Proteomes" id="UP001301797">
    <property type="component" value="Chromosome"/>
</dbReference>
<reference evidence="7 8" key="1">
    <citation type="submission" date="2019-09" db="EMBL/GenBank/DDBJ databases">
        <title>The complete genome of Methanoplanus sp. FWC-SCC4.</title>
        <authorList>
            <person name="Chen S.-C."/>
            <person name="Zhou Y.-Z."/>
            <person name="Lai M.-C."/>
        </authorList>
    </citation>
    <scope>NUCLEOTIDE SEQUENCE [LARGE SCALE GENOMIC DNA]</scope>
    <source>
        <strain evidence="7 8">FWC-SCC4</strain>
    </source>
</reference>
<evidence type="ECO:0000256" key="3">
    <source>
        <dbReference type="ARBA" id="ARBA00022692"/>
    </source>
</evidence>
<dbReference type="RefSeq" id="WP_317135785.1">
    <property type="nucleotide sequence ID" value="NZ_CP043875.1"/>
</dbReference>
<dbReference type="AlphaFoldDB" id="A0AA97FC70"/>
<sequence length="177" mass="19965">MLPFILTAVCALIIYLILTAGSGIEVLGLWSFFELYAGFIVALVVGAISEKFFIKEGSLRMLNPFRWLLLVFYCIFPFFIEMTKANLDVAYRVITGKIRPGIIRISPDLKTDLGILLMANSITLTPGTLTVDVDEKSGDLFIHVLNLRTGVEEKDIADEKDIFSLFNLKKWIRRIAE</sequence>
<proteinExistence type="predicted"/>
<keyword evidence="2" id="KW-1003">Cell membrane</keyword>
<feature type="transmembrane region" description="Helical" evidence="6">
    <location>
        <begin position="65"/>
        <end position="82"/>
    </location>
</feature>
<evidence type="ECO:0000256" key="5">
    <source>
        <dbReference type="ARBA" id="ARBA00023136"/>
    </source>
</evidence>
<keyword evidence="5 6" id="KW-0472">Membrane</keyword>
<name>A0AA97FC70_9EURY</name>
<gene>
    <name evidence="7" type="ORF">F1737_06455</name>
</gene>
<comment type="subcellular location">
    <subcellularLocation>
        <location evidence="1">Cell membrane</location>
        <topology evidence="1">Multi-pass membrane protein</topology>
    </subcellularLocation>
</comment>
<dbReference type="PANTHER" id="PTHR34584">
    <property type="entry name" value="NA(+)/H(+) ANTIPORTER SUBUNIT E1"/>
    <property type="match status" value="1"/>
</dbReference>
<keyword evidence="3 6" id="KW-0812">Transmembrane</keyword>
<dbReference type="GO" id="GO:0008324">
    <property type="term" value="F:monoatomic cation transmembrane transporter activity"/>
    <property type="evidence" value="ECO:0007669"/>
    <property type="project" value="InterPro"/>
</dbReference>
<accession>A0AA97FC70</accession>
<dbReference type="GeneID" id="85229793"/>
<evidence type="ECO:0000256" key="1">
    <source>
        <dbReference type="ARBA" id="ARBA00004651"/>
    </source>
</evidence>
<evidence type="ECO:0000313" key="7">
    <source>
        <dbReference type="EMBL" id="WOF16372.1"/>
    </source>
</evidence>
<dbReference type="EMBL" id="CP043875">
    <property type="protein sequence ID" value="WOF16372.1"/>
    <property type="molecule type" value="Genomic_DNA"/>
</dbReference>
<dbReference type="Pfam" id="PF01899">
    <property type="entry name" value="MNHE"/>
    <property type="match status" value="1"/>
</dbReference>
<dbReference type="InterPro" id="IPR002758">
    <property type="entry name" value="Cation_antiport_E"/>
</dbReference>
<dbReference type="PANTHER" id="PTHR34584:SF1">
    <property type="entry name" value="NA(+)_H(+) ANTIPORTER SUBUNIT E1"/>
    <property type="match status" value="1"/>
</dbReference>
<dbReference type="GO" id="GO:0005886">
    <property type="term" value="C:plasma membrane"/>
    <property type="evidence" value="ECO:0007669"/>
    <property type="project" value="UniProtKB-SubCell"/>
</dbReference>
<dbReference type="PIRSF" id="PIRSF019239">
    <property type="entry name" value="MrpE"/>
    <property type="match status" value="1"/>
</dbReference>
<evidence type="ECO:0000313" key="8">
    <source>
        <dbReference type="Proteomes" id="UP001301797"/>
    </source>
</evidence>
<protein>
    <submittedName>
        <fullName evidence="7">Cation:proton antiporter</fullName>
    </submittedName>
</protein>
<keyword evidence="8" id="KW-1185">Reference proteome</keyword>
<evidence type="ECO:0000256" key="6">
    <source>
        <dbReference type="SAM" id="Phobius"/>
    </source>
</evidence>
<dbReference type="KEGG" id="mefw:F1737_06455"/>
<keyword evidence="4 6" id="KW-1133">Transmembrane helix</keyword>
<evidence type="ECO:0000256" key="4">
    <source>
        <dbReference type="ARBA" id="ARBA00022989"/>
    </source>
</evidence>